<protein>
    <submittedName>
        <fullName evidence="2">NADPH:quinone reductase</fullName>
    </submittedName>
</protein>
<dbReference type="PANTHER" id="PTHR11695:SF294">
    <property type="entry name" value="RETICULON-4-INTERACTING PROTEIN 1, MITOCHONDRIAL"/>
    <property type="match status" value="1"/>
</dbReference>
<dbReference type="Gene3D" id="3.90.180.10">
    <property type="entry name" value="Medium-chain alcohol dehydrogenases, catalytic domain"/>
    <property type="match status" value="1"/>
</dbReference>
<sequence length="323" mass="33953">MKAILQRRYGGVEVVELVERHIPEPAANQVQIKVMAAGVDRGTYHLLTGKPYLLRLFGFGLRAPKVQTPGRDVAGVVTALGSAVHGFKIGDEVFGVCQGSYAEYALGSERSLALKPETLSFQQAAALPASSVTALRAIREVAKLEAGQRVLILGASGGVGSFAVQLAHSLGARVTGVSGPGGLELIRSLGAERALDYTLDGLEAEKDFDAILDIAGGRPLNQLRRMLSRKGVLVVIGTEQGGPWTGGVGRSLRANLLSPWVSQRLSALVSFEDAEALVAVRELVDAGAITPAIERSYPLDQAAQAIRHVGEGHTLGKVVITVA</sequence>
<name>A0A0D4BZE8_9MICC</name>
<feature type="domain" description="Enoyl reductase (ER)" evidence="1">
    <location>
        <begin position="10"/>
        <end position="320"/>
    </location>
</feature>
<dbReference type="Proteomes" id="UP000061839">
    <property type="component" value="Chromosome"/>
</dbReference>
<dbReference type="SUPFAM" id="SSF50129">
    <property type="entry name" value="GroES-like"/>
    <property type="match status" value="1"/>
</dbReference>
<dbReference type="RefSeq" id="WP_045075437.1">
    <property type="nucleotide sequence ID" value="NZ_CP011005.1"/>
</dbReference>
<accession>A0A0D4BZE8</accession>
<keyword evidence="3" id="KW-1185">Reference proteome</keyword>
<dbReference type="KEGG" id="ari:UM93_10400"/>
<dbReference type="HOGENOM" id="CLU_026673_3_3_11"/>
<dbReference type="GO" id="GO:0016491">
    <property type="term" value="F:oxidoreductase activity"/>
    <property type="evidence" value="ECO:0007669"/>
    <property type="project" value="InterPro"/>
</dbReference>
<dbReference type="PANTHER" id="PTHR11695">
    <property type="entry name" value="ALCOHOL DEHYDROGENASE RELATED"/>
    <property type="match status" value="1"/>
</dbReference>
<dbReference type="InterPro" id="IPR020843">
    <property type="entry name" value="ER"/>
</dbReference>
<gene>
    <name evidence="2" type="ORF">UM93_10400</name>
</gene>
<dbReference type="EMBL" id="CP011005">
    <property type="protein sequence ID" value="AJT41822.1"/>
    <property type="molecule type" value="Genomic_DNA"/>
</dbReference>
<dbReference type="PATRIC" id="fig|1618207.4.peg.2110"/>
<dbReference type="SMART" id="SM00829">
    <property type="entry name" value="PKS_ER"/>
    <property type="match status" value="1"/>
</dbReference>
<reference evidence="2 3" key="1">
    <citation type="journal article" date="2015" name="Genome Announc.">
        <title>Complete Genome Sequencing of Protease-Producing Novel Arthrobacter sp. Strain IHBB 11108 Using PacBio Single-Molecule Real-Time Sequencing Technology.</title>
        <authorList>
            <person name="Kiran S."/>
            <person name="Swarnkar M.K."/>
            <person name="Pal M."/>
            <person name="Thakur R."/>
            <person name="Tewari R."/>
            <person name="Singh A.K."/>
            <person name="Gulati A."/>
        </authorList>
    </citation>
    <scope>NUCLEOTIDE SEQUENCE [LARGE SCALE GENOMIC DNA]</scope>
    <source>
        <strain evidence="2 3">IHBB 11108</strain>
    </source>
</reference>
<dbReference type="Gene3D" id="3.40.50.720">
    <property type="entry name" value="NAD(P)-binding Rossmann-like Domain"/>
    <property type="match status" value="1"/>
</dbReference>
<dbReference type="SUPFAM" id="SSF51735">
    <property type="entry name" value="NAD(P)-binding Rossmann-fold domains"/>
    <property type="match status" value="1"/>
</dbReference>
<dbReference type="InterPro" id="IPR011032">
    <property type="entry name" value="GroES-like_sf"/>
</dbReference>
<dbReference type="InterPro" id="IPR013154">
    <property type="entry name" value="ADH-like_N"/>
</dbReference>
<dbReference type="Pfam" id="PF08240">
    <property type="entry name" value="ADH_N"/>
    <property type="match status" value="1"/>
</dbReference>
<dbReference type="AlphaFoldDB" id="A0A0D4BZE8"/>
<proteinExistence type="predicted"/>
<dbReference type="OrthoDB" id="9790818at2"/>
<dbReference type="Pfam" id="PF13602">
    <property type="entry name" value="ADH_zinc_N_2"/>
    <property type="match status" value="1"/>
</dbReference>
<dbReference type="CDD" id="cd08267">
    <property type="entry name" value="MDR1"/>
    <property type="match status" value="1"/>
</dbReference>
<dbReference type="InterPro" id="IPR050700">
    <property type="entry name" value="YIM1/Zinc_Alcohol_DH_Fams"/>
</dbReference>
<evidence type="ECO:0000313" key="3">
    <source>
        <dbReference type="Proteomes" id="UP000061839"/>
    </source>
</evidence>
<dbReference type="STRING" id="1618207.UM93_10400"/>
<evidence type="ECO:0000313" key="2">
    <source>
        <dbReference type="EMBL" id="AJT41822.1"/>
    </source>
</evidence>
<dbReference type="InterPro" id="IPR036291">
    <property type="entry name" value="NAD(P)-bd_dom_sf"/>
</dbReference>
<organism evidence="2 3">
    <name type="scientific">Psychromicrobium lacuslunae</name>
    <dbReference type="NCBI Taxonomy" id="1618207"/>
    <lineage>
        <taxon>Bacteria</taxon>
        <taxon>Bacillati</taxon>
        <taxon>Actinomycetota</taxon>
        <taxon>Actinomycetes</taxon>
        <taxon>Micrococcales</taxon>
        <taxon>Micrococcaceae</taxon>
        <taxon>Psychromicrobium</taxon>
    </lineage>
</organism>
<evidence type="ECO:0000259" key="1">
    <source>
        <dbReference type="SMART" id="SM00829"/>
    </source>
</evidence>